<evidence type="ECO:0000313" key="7">
    <source>
        <dbReference type="Proteomes" id="UP000305778"/>
    </source>
</evidence>
<dbReference type="AlphaFoldDB" id="A0A4U0RZ34"/>
<dbReference type="Proteomes" id="UP000305778">
    <property type="component" value="Unassembled WGS sequence"/>
</dbReference>
<proteinExistence type="predicted"/>
<organism evidence="6 7">
    <name type="scientific">Actinacidiphila oryziradicis</name>
    <dbReference type="NCBI Taxonomy" id="2571141"/>
    <lineage>
        <taxon>Bacteria</taxon>
        <taxon>Bacillati</taxon>
        <taxon>Actinomycetota</taxon>
        <taxon>Actinomycetes</taxon>
        <taxon>Kitasatosporales</taxon>
        <taxon>Streptomycetaceae</taxon>
        <taxon>Actinacidiphila</taxon>
    </lineage>
</organism>
<keyword evidence="7" id="KW-1185">Reference proteome</keyword>
<keyword evidence="4 5" id="KW-0472">Membrane</keyword>
<feature type="transmembrane region" description="Helical" evidence="5">
    <location>
        <begin position="254"/>
        <end position="274"/>
    </location>
</feature>
<dbReference type="GO" id="GO:0016020">
    <property type="term" value="C:membrane"/>
    <property type="evidence" value="ECO:0007669"/>
    <property type="project" value="UniProtKB-SubCell"/>
</dbReference>
<accession>A0A4U0RZ34</accession>
<keyword evidence="2 5" id="KW-0812">Transmembrane</keyword>
<dbReference type="InterPro" id="IPR003689">
    <property type="entry name" value="ZIP"/>
</dbReference>
<feature type="transmembrane region" description="Helical" evidence="5">
    <location>
        <begin position="69"/>
        <end position="91"/>
    </location>
</feature>
<protein>
    <submittedName>
        <fullName evidence="6">Zinc permease</fullName>
    </submittedName>
</protein>
<feature type="transmembrane region" description="Helical" evidence="5">
    <location>
        <begin position="194"/>
        <end position="216"/>
    </location>
</feature>
<comment type="subcellular location">
    <subcellularLocation>
        <location evidence="1">Membrane</location>
        <topology evidence="1">Multi-pass membrane protein</topology>
    </subcellularLocation>
</comment>
<feature type="transmembrane region" description="Helical" evidence="5">
    <location>
        <begin position="6"/>
        <end position="23"/>
    </location>
</feature>
<comment type="caution">
    <text evidence="6">The sequence shown here is derived from an EMBL/GenBank/DDBJ whole genome shotgun (WGS) entry which is preliminary data.</text>
</comment>
<evidence type="ECO:0000256" key="4">
    <source>
        <dbReference type="ARBA" id="ARBA00023136"/>
    </source>
</evidence>
<name>A0A4U0RZ34_9ACTN</name>
<evidence type="ECO:0000256" key="5">
    <source>
        <dbReference type="SAM" id="Phobius"/>
    </source>
</evidence>
<evidence type="ECO:0000256" key="1">
    <source>
        <dbReference type="ARBA" id="ARBA00004141"/>
    </source>
</evidence>
<feature type="transmembrane region" description="Helical" evidence="5">
    <location>
        <begin position="160"/>
        <end position="182"/>
    </location>
</feature>
<feature type="transmembrane region" description="Helical" evidence="5">
    <location>
        <begin position="222"/>
        <end position="242"/>
    </location>
</feature>
<evidence type="ECO:0000256" key="2">
    <source>
        <dbReference type="ARBA" id="ARBA00022692"/>
    </source>
</evidence>
<reference evidence="6 7" key="1">
    <citation type="submission" date="2019-04" db="EMBL/GenBank/DDBJ databases">
        <title>Streptomyces oryziradicis sp. nov., a novel actinomycete isolated from rhizosphere soil of rice (Oryza sativa L.).</title>
        <authorList>
            <person name="Li C."/>
        </authorList>
    </citation>
    <scope>NUCLEOTIDE SEQUENCE [LARGE SCALE GENOMIC DNA]</scope>
    <source>
        <strain evidence="6 7">NEAU-C40</strain>
    </source>
</reference>
<evidence type="ECO:0000313" key="6">
    <source>
        <dbReference type="EMBL" id="TKA01672.1"/>
    </source>
</evidence>
<keyword evidence="3 5" id="KW-1133">Transmembrane helix</keyword>
<evidence type="ECO:0000256" key="3">
    <source>
        <dbReference type="ARBA" id="ARBA00022989"/>
    </source>
</evidence>
<dbReference type="EMBL" id="SUMC01000071">
    <property type="protein sequence ID" value="TKA01672.1"/>
    <property type="molecule type" value="Genomic_DNA"/>
</dbReference>
<gene>
    <name evidence="6" type="ORF">FCI23_40400</name>
</gene>
<dbReference type="Pfam" id="PF02535">
    <property type="entry name" value="Zip"/>
    <property type="match status" value="1"/>
</dbReference>
<dbReference type="GO" id="GO:0046873">
    <property type="term" value="F:metal ion transmembrane transporter activity"/>
    <property type="evidence" value="ECO:0007669"/>
    <property type="project" value="InterPro"/>
</dbReference>
<sequence>MSSAQITLLGAIAGFTIYLGLPIGRLRSPAPRLRAGLNALAIGILIFLVWDVLTHAWAPIDSALSDHRWGTVASGGVVLAVSLAFGLVGLVHYDRWSLRRRPTAALSQGPGAAASTELAPAVSSQASRLALMIAIGIGMHNFAEGLAIGNSAAKGELSLAVLLIIGFGLHNATEGFGIVAPLTTEGNRPSWGTLALLGLIGGGPTFVGTLVGQHLVNDTLSIAFLGLAAGSILYVVIELLAVARRAALKELTTWMILAGLLLGFATDAVVTAAGA</sequence>
<feature type="transmembrane region" description="Helical" evidence="5">
    <location>
        <begin position="35"/>
        <end position="57"/>
    </location>
</feature>
<dbReference type="OrthoDB" id="9787346at2"/>
<dbReference type="RefSeq" id="WP_136729117.1">
    <property type="nucleotide sequence ID" value="NZ_SUMC01000071.1"/>
</dbReference>